<feature type="compositionally biased region" description="Acidic residues" evidence="1">
    <location>
        <begin position="44"/>
        <end position="57"/>
    </location>
</feature>
<dbReference type="Proteomes" id="UP000502504">
    <property type="component" value="Chromosome"/>
</dbReference>
<reference evidence="3 5" key="2">
    <citation type="submission" date="2020-03" db="EMBL/GenBank/DDBJ databases">
        <title>Is there a link between lipid content and antibiotic production in Streptomyces?</title>
        <authorList>
            <person name="David M."/>
            <person name="Lejeune C."/>
            <person name="Abreu S."/>
            <person name="Thibessard A."/>
            <person name="Leblond P."/>
            <person name="Chaminade P."/>
            <person name="Virolle M.-J."/>
        </authorList>
    </citation>
    <scope>NUCLEOTIDE SEQUENCE [LARGE SCALE GENOMIC DNA]</scope>
    <source>
        <strain evidence="3 5">DSM 41481</strain>
    </source>
</reference>
<protein>
    <submittedName>
        <fullName evidence="3">Uncharacterized protein</fullName>
    </submittedName>
</protein>
<feature type="region of interest" description="Disordered" evidence="1">
    <location>
        <begin position="44"/>
        <end position="65"/>
    </location>
</feature>
<reference evidence="2 4" key="1">
    <citation type="submission" date="2015-07" db="EMBL/GenBank/DDBJ databases">
        <title>Draft Genome Sequence of Streptomyces antibioticus, IMRU 3720 reveals insights in the evolution of actinomycin biosynthetic gene clusters in Streptomyces.</title>
        <authorList>
            <person name="Crnovcic I."/>
            <person name="Ruckert C."/>
            <person name="Kalinowksi J."/>
            <person name="Keller U."/>
        </authorList>
    </citation>
    <scope>NUCLEOTIDE SEQUENCE [LARGE SCALE GENOMIC DNA]</scope>
    <source>
        <strain evidence="2 4">DSM 41481</strain>
    </source>
</reference>
<dbReference type="EMBL" id="LHQL01000014">
    <property type="protein sequence ID" value="OOQ48228.1"/>
    <property type="molecule type" value="Genomic_DNA"/>
</dbReference>
<evidence type="ECO:0000313" key="3">
    <source>
        <dbReference type="EMBL" id="QIT48593.1"/>
    </source>
</evidence>
<dbReference type="GeneID" id="93959484"/>
<evidence type="ECO:0000313" key="4">
    <source>
        <dbReference type="Proteomes" id="UP000190306"/>
    </source>
</evidence>
<proteinExistence type="predicted"/>
<evidence type="ECO:0000313" key="5">
    <source>
        <dbReference type="Proteomes" id="UP000502504"/>
    </source>
</evidence>
<name>A0AAE7CQD5_STRAT</name>
<dbReference type="RefSeq" id="WP_078636745.1">
    <property type="nucleotide sequence ID" value="NZ_CP050692.1"/>
</dbReference>
<accession>A0AAE7CQD5</accession>
<keyword evidence="4" id="KW-1185">Reference proteome</keyword>
<dbReference type="AlphaFoldDB" id="A0AAE7CQD5"/>
<organism evidence="3 5">
    <name type="scientific">Streptomyces antibioticus</name>
    <dbReference type="NCBI Taxonomy" id="1890"/>
    <lineage>
        <taxon>Bacteria</taxon>
        <taxon>Bacillati</taxon>
        <taxon>Actinomycetota</taxon>
        <taxon>Actinomycetes</taxon>
        <taxon>Kitasatosporales</taxon>
        <taxon>Streptomycetaceae</taxon>
        <taxon>Streptomyces</taxon>
    </lineage>
</organism>
<dbReference type="Proteomes" id="UP000190306">
    <property type="component" value="Chromosome"/>
</dbReference>
<dbReference type="EMBL" id="CP050692">
    <property type="protein sequence ID" value="QIT48593.1"/>
    <property type="molecule type" value="Genomic_DNA"/>
</dbReference>
<evidence type="ECO:0000256" key="1">
    <source>
        <dbReference type="SAM" id="MobiDB-lite"/>
    </source>
</evidence>
<gene>
    <name evidence="2" type="ORF">AFM16_37355</name>
    <name evidence="3" type="ORF">HCX60_37985</name>
</gene>
<evidence type="ECO:0000313" key="2">
    <source>
        <dbReference type="EMBL" id="OOQ48228.1"/>
    </source>
</evidence>
<sequence>MALTGVAMVPDGAGVVVAGPAVGVPVGVGELVVGVVPVGVGACAEDEDESAEEDEADAGVPEPVGEFNASWHPVNARIPPITAITDAPLTPGMGVLSPTVLGC</sequence>